<comment type="caution">
    <text evidence="4">The sequence shown here is derived from an EMBL/GenBank/DDBJ whole genome shotgun (WGS) entry which is preliminary data.</text>
</comment>
<dbReference type="SUPFAM" id="SSF49344">
    <property type="entry name" value="CBD9-like"/>
    <property type="match status" value="1"/>
</dbReference>
<dbReference type="Pfam" id="PF16010">
    <property type="entry name" value="CDH-cyt"/>
    <property type="match status" value="1"/>
</dbReference>
<keyword evidence="2" id="KW-1133">Transmembrane helix</keyword>
<feature type="transmembrane region" description="Helical" evidence="2">
    <location>
        <begin position="201"/>
        <end position="220"/>
    </location>
</feature>
<feature type="domain" description="DOMON" evidence="3">
    <location>
        <begin position="1"/>
        <end position="115"/>
    </location>
</feature>
<name>A0AAX6MH01_9PEZI</name>
<proteinExistence type="predicted"/>
<dbReference type="InterPro" id="IPR015920">
    <property type="entry name" value="Cellobiose_DH-like_cyt"/>
</dbReference>
<dbReference type="CDD" id="cd09630">
    <property type="entry name" value="CDH_like_cytochrome"/>
    <property type="match status" value="1"/>
</dbReference>
<accession>A0AAX6MH01</accession>
<dbReference type="PANTHER" id="PTHR47797">
    <property type="entry name" value="DEHYDROGENASE, PUTATIVE (AFU_ORTHOLOGUE AFUA_8G05805)-RELATED"/>
    <property type="match status" value="1"/>
</dbReference>
<keyword evidence="2" id="KW-0472">Membrane</keyword>
<organism evidence="4 5">
    <name type="scientific">Daldinia eschscholtzii</name>
    <dbReference type="NCBI Taxonomy" id="292717"/>
    <lineage>
        <taxon>Eukaryota</taxon>
        <taxon>Fungi</taxon>
        <taxon>Dikarya</taxon>
        <taxon>Ascomycota</taxon>
        <taxon>Pezizomycotina</taxon>
        <taxon>Sordariomycetes</taxon>
        <taxon>Xylariomycetidae</taxon>
        <taxon>Xylariales</taxon>
        <taxon>Hypoxylaceae</taxon>
        <taxon>Daldinia</taxon>
    </lineage>
</organism>
<feature type="compositionally biased region" description="Low complexity" evidence="1">
    <location>
        <begin position="244"/>
        <end position="254"/>
    </location>
</feature>
<dbReference type="Proteomes" id="UP001369815">
    <property type="component" value="Unassembled WGS sequence"/>
</dbReference>
<evidence type="ECO:0000256" key="1">
    <source>
        <dbReference type="SAM" id="MobiDB-lite"/>
    </source>
</evidence>
<keyword evidence="5" id="KW-1185">Reference proteome</keyword>
<dbReference type="PROSITE" id="PS50836">
    <property type="entry name" value="DOMON"/>
    <property type="match status" value="1"/>
</dbReference>
<feature type="region of interest" description="Disordered" evidence="1">
    <location>
        <begin position="235"/>
        <end position="263"/>
    </location>
</feature>
<dbReference type="EMBL" id="JBANMG010000007">
    <property type="protein sequence ID" value="KAK6951442.1"/>
    <property type="molecule type" value="Genomic_DNA"/>
</dbReference>
<dbReference type="PANTHER" id="PTHR47797:SF1">
    <property type="entry name" value="CYTOCHROME B561 DOMAIN-CONTAINING PROTEIN-RELATED"/>
    <property type="match status" value="1"/>
</dbReference>
<dbReference type="SMART" id="SM00664">
    <property type="entry name" value="DoH"/>
    <property type="match status" value="1"/>
</dbReference>
<sequence length="297" mass="31949">MKSTLTLSQLGLAVSAEGTSWAAVGLGSDRMAGALVLLAYSSESGQNVTLSPRIASGHSEPVFTPEIKVDALDGTGLNNGTFIFNGRCTNCRSWLDGAGKIDVASKSQNMIYATGDTSTLKSDSFDAPLRMHYNYGTFTLDMVHATGPAGVPTIDRSENSTLVATTQGLSKEGKKDVAALMHAIIMVFVGFPLAQASQYNYVLAGLILFLFPVMMLILITKKFIQKRWNKSKNEPTGYNMEPWNQQNGQAGQGNSTANPQQPLGQNVSIPAMSSYVPYHAQGRKADLGPRQNTQEYV</sequence>
<evidence type="ECO:0000256" key="2">
    <source>
        <dbReference type="SAM" id="Phobius"/>
    </source>
</evidence>
<protein>
    <recommendedName>
        <fullName evidence="3">DOMON domain-containing protein</fullName>
    </recommendedName>
</protein>
<reference evidence="4 5" key="1">
    <citation type="journal article" date="2024" name="Front Chem Biol">
        <title>Unveiling the potential of Daldinia eschscholtzii MFLUCC 19-0629 through bioactivity and bioinformatics studies for enhanced sustainable agriculture production.</title>
        <authorList>
            <person name="Brooks S."/>
            <person name="Weaver J.A."/>
            <person name="Klomchit A."/>
            <person name="Alharthi S.A."/>
            <person name="Onlamun T."/>
            <person name="Nurani R."/>
            <person name="Vong T.K."/>
            <person name="Alberti F."/>
            <person name="Greco C."/>
        </authorList>
    </citation>
    <scope>NUCLEOTIDE SEQUENCE [LARGE SCALE GENOMIC DNA]</scope>
    <source>
        <strain evidence="4">MFLUCC 19-0629</strain>
    </source>
</reference>
<evidence type="ECO:0000259" key="3">
    <source>
        <dbReference type="PROSITE" id="PS50836"/>
    </source>
</evidence>
<dbReference type="Gene3D" id="2.60.40.1210">
    <property type="entry name" value="Cellobiose dehydrogenase, cytochrome domain"/>
    <property type="match status" value="1"/>
</dbReference>
<feature type="transmembrane region" description="Helical" evidence="2">
    <location>
        <begin position="177"/>
        <end position="195"/>
    </location>
</feature>
<dbReference type="InterPro" id="IPR005018">
    <property type="entry name" value="DOMON_domain"/>
</dbReference>
<dbReference type="AlphaFoldDB" id="A0AAX6MH01"/>
<evidence type="ECO:0000313" key="4">
    <source>
        <dbReference type="EMBL" id="KAK6951442.1"/>
    </source>
</evidence>
<keyword evidence="2" id="KW-0812">Transmembrane</keyword>
<evidence type="ECO:0000313" key="5">
    <source>
        <dbReference type="Proteomes" id="UP001369815"/>
    </source>
</evidence>
<gene>
    <name evidence="4" type="ORF">Daesc_007977</name>
</gene>